<protein>
    <submittedName>
        <fullName evidence="2">ABC transporter membrane-spanning protein</fullName>
    </submittedName>
</protein>
<dbReference type="EMBL" id="BAAAMJ010000015">
    <property type="protein sequence ID" value="GAA1907912.1"/>
    <property type="molecule type" value="Genomic_DNA"/>
</dbReference>
<dbReference type="Proteomes" id="UP001501303">
    <property type="component" value="Unassembled WGS sequence"/>
</dbReference>
<feature type="transmembrane region" description="Helical" evidence="1">
    <location>
        <begin position="310"/>
        <end position="329"/>
    </location>
</feature>
<feature type="transmembrane region" description="Helical" evidence="1">
    <location>
        <begin position="409"/>
        <end position="434"/>
    </location>
</feature>
<accession>A0ABN2NZV8</accession>
<sequence length="547" mass="56964">MTDARSPAPELAETRAPLAGTGILLRFALRQDRIRIPVWAVALTLGTVATAASLEGLLPTEADMRASAEANSSPAGLALSGPIHYVTDYNYGSMMGHQMLGFTAVLVALMSLLMVVRHTRNEEETGRAELVRAAVVGRHAYLTSALLVTVLANLLVAALFALSLGPLRADGYTWGGAVLYGAAHAAVGIFFAAVAAVTAQISAHARGASGMAGAVLGIAYVLRAVGDIDADALSWMSPIGWAQRTYVYVDDRWWPLLIALAAAAAAAAAGYALSVRRDVGAGLRPPRQSRPAASGLLVRPEGFALRLHRGLLIGFGTGMLVLGAAYGGVLAEVEDMVGSIEAIQEALAELGGASLVDAFAAMVMLPISVIAAVYAALAAQRPRSEETSGRAEPLLSTALSRTRWVSSHLVVVLGGSVGMLLVAGLAFGLAGAASTGDNGLILRLTGAALVYVPALWFTAGLAVALLGWLPRAAPVVWLVPVYGFVVGYLGQLLRFPDWMNNLSPFGHLPQVPAESMNWLPVLILTALAAALIAFGLAGFRRRDLETK</sequence>
<evidence type="ECO:0000256" key="1">
    <source>
        <dbReference type="SAM" id="Phobius"/>
    </source>
</evidence>
<feature type="transmembrane region" description="Helical" evidence="1">
    <location>
        <begin position="515"/>
        <end position="539"/>
    </location>
</feature>
<feature type="transmembrane region" description="Helical" evidence="1">
    <location>
        <begin position="36"/>
        <end position="54"/>
    </location>
</feature>
<keyword evidence="1" id="KW-0472">Membrane</keyword>
<feature type="transmembrane region" description="Helical" evidence="1">
    <location>
        <begin position="358"/>
        <end position="377"/>
    </location>
</feature>
<keyword evidence="1" id="KW-1133">Transmembrane helix</keyword>
<feature type="transmembrane region" description="Helical" evidence="1">
    <location>
        <begin position="475"/>
        <end position="495"/>
    </location>
</feature>
<evidence type="ECO:0000313" key="2">
    <source>
        <dbReference type="EMBL" id="GAA1907912.1"/>
    </source>
</evidence>
<gene>
    <name evidence="2" type="ORF">GCM10009716_17300</name>
</gene>
<keyword evidence="1" id="KW-0812">Transmembrane</keyword>
<comment type="caution">
    <text evidence="2">The sequence shown here is derived from an EMBL/GenBank/DDBJ whole genome shotgun (WGS) entry which is preliminary data.</text>
</comment>
<feature type="transmembrane region" description="Helical" evidence="1">
    <location>
        <begin position="253"/>
        <end position="274"/>
    </location>
</feature>
<feature type="transmembrane region" description="Helical" evidence="1">
    <location>
        <begin position="208"/>
        <end position="226"/>
    </location>
</feature>
<keyword evidence="3" id="KW-1185">Reference proteome</keyword>
<feature type="transmembrane region" description="Helical" evidence="1">
    <location>
        <begin position="174"/>
        <end position="196"/>
    </location>
</feature>
<organism evidence="2 3">
    <name type="scientific">Streptomyces sodiiphilus</name>
    <dbReference type="NCBI Taxonomy" id="226217"/>
    <lineage>
        <taxon>Bacteria</taxon>
        <taxon>Bacillati</taxon>
        <taxon>Actinomycetota</taxon>
        <taxon>Actinomycetes</taxon>
        <taxon>Kitasatosporales</taxon>
        <taxon>Streptomycetaceae</taxon>
        <taxon>Streptomyces</taxon>
    </lineage>
</organism>
<evidence type="ECO:0000313" key="3">
    <source>
        <dbReference type="Proteomes" id="UP001501303"/>
    </source>
</evidence>
<name>A0ABN2NZV8_9ACTN</name>
<feature type="transmembrane region" description="Helical" evidence="1">
    <location>
        <begin position="140"/>
        <end position="162"/>
    </location>
</feature>
<proteinExistence type="predicted"/>
<feature type="transmembrane region" description="Helical" evidence="1">
    <location>
        <begin position="440"/>
        <end position="468"/>
    </location>
</feature>
<reference evidence="2 3" key="1">
    <citation type="journal article" date="2019" name="Int. J. Syst. Evol. Microbiol.">
        <title>The Global Catalogue of Microorganisms (GCM) 10K type strain sequencing project: providing services to taxonomists for standard genome sequencing and annotation.</title>
        <authorList>
            <consortium name="The Broad Institute Genomics Platform"/>
            <consortium name="The Broad Institute Genome Sequencing Center for Infectious Disease"/>
            <person name="Wu L."/>
            <person name="Ma J."/>
        </authorList>
    </citation>
    <scope>NUCLEOTIDE SEQUENCE [LARGE SCALE GENOMIC DNA]</scope>
    <source>
        <strain evidence="2 3">JCM 13581</strain>
    </source>
</reference>
<feature type="transmembrane region" description="Helical" evidence="1">
    <location>
        <begin position="99"/>
        <end position="119"/>
    </location>
</feature>